<dbReference type="EMBL" id="JBHMCR010000019">
    <property type="protein sequence ID" value="MFB9523830.1"/>
    <property type="molecule type" value="Genomic_DNA"/>
</dbReference>
<evidence type="ECO:0000256" key="1">
    <source>
        <dbReference type="SAM" id="MobiDB-lite"/>
    </source>
</evidence>
<feature type="region of interest" description="Disordered" evidence="1">
    <location>
        <begin position="1"/>
        <end position="30"/>
    </location>
</feature>
<comment type="caution">
    <text evidence="3">The sequence shown here is derived from an EMBL/GenBank/DDBJ whole genome shotgun (WGS) entry which is preliminary data.</text>
</comment>
<dbReference type="InterPro" id="IPR046129">
    <property type="entry name" value="DUF6126"/>
</dbReference>
<dbReference type="RefSeq" id="WP_345218698.1">
    <property type="nucleotide sequence ID" value="NZ_BAAAXE010000001.1"/>
</dbReference>
<evidence type="ECO:0000313" key="3">
    <source>
        <dbReference type="EMBL" id="MFB9523830.1"/>
    </source>
</evidence>
<feature type="transmembrane region" description="Helical" evidence="2">
    <location>
        <begin position="86"/>
        <end position="106"/>
    </location>
</feature>
<keyword evidence="2" id="KW-0812">Transmembrane</keyword>
<dbReference type="Pfam" id="PF19621">
    <property type="entry name" value="DUF6126"/>
    <property type="match status" value="1"/>
</dbReference>
<reference evidence="3 4" key="1">
    <citation type="submission" date="2024-09" db="EMBL/GenBank/DDBJ databases">
        <authorList>
            <person name="Sun Q."/>
            <person name="Mori K."/>
        </authorList>
    </citation>
    <scope>NUCLEOTIDE SEQUENCE [LARGE SCALE GENOMIC DNA]</scope>
    <source>
        <strain evidence="3 4">JCM 4362</strain>
    </source>
</reference>
<dbReference type="Proteomes" id="UP001589718">
    <property type="component" value="Unassembled WGS sequence"/>
</dbReference>
<keyword evidence="2" id="KW-0472">Membrane</keyword>
<feature type="region of interest" description="Disordered" evidence="1">
    <location>
        <begin position="47"/>
        <end position="72"/>
    </location>
</feature>
<protein>
    <submittedName>
        <fullName evidence="3">DUF6126 family protein</fullName>
    </submittedName>
</protein>
<feature type="compositionally biased region" description="Basic and acidic residues" evidence="1">
    <location>
        <begin position="47"/>
        <end position="60"/>
    </location>
</feature>
<name>A0ABV5PKV9_STRCM</name>
<evidence type="ECO:0000256" key="2">
    <source>
        <dbReference type="SAM" id="Phobius"/>
    </source>
</evidence>
<proteinExistence type="predicted"/>
<sequence>MTESTAQPPGLAPAQGFVKAPGPAPAQQLTEAQTTALSAIARAADEAARAARPGSDRGAEWQDGAGRAGPDGFVADRAPHGLVVRVFLYIVVGHIVAAFIFLLFTIGDA</sequence>
<gene>
    <name evidence="3" type="ORF">ACFFTU_28190</name>
</gene>
<accession>A0ABV5PKV9</accession>
<keyword evidence="2" id="KW-1133">Transmembrane helix</keyword>
<evidence type="ECO:0000313" key="4">
    <source>
        <dbReference type="Proteomes" id="UP001589718"/>
    </source>
</evidence>
<organism evidence="3 4">
    <name type="scientific">Streptomyces cremeus</name>
    <dbReference type="NCBI Taxonomy" id="66881"/>
    <lineage>
        <taxon>Bacteria</taxon>
        <taxon>Bacillati</taxon>
        <taxon>Actinomycetota</taxon>
        <taxon>Actinomycetes</taxon>
        <taxon>Kitasatosporales</taxon>
        <taxon>Streptomycetaceae</taxon>
        <taxon>Streptomyces</taxon>
    </lineage>
</organism>
<keyword evidence="4" id="KW-1185">Reference proteome</keyword>